<dbReference type="PANTHER" id="PTHR30146:SF153">
    <property type="entry name" value="LACTOSE OPERON REPRESSOR"/>
    <property type="match status" value="1"/>
</dbReference>
<reference evidence="5" key="2">
    <citation type="submission" date="2020-09" db="EMBL/GenBank/DDBJ databases">
        <authorList>
            <person name="Sun Q."/>
            <person name="Ohkuma M."/>
        </authorList>
    </citation>
    <scope>NUCLEOTIDE SEQUENCE</scope>
    <source>
        <strain evidence="5">JCM 3051</strain>
    </source>
</reference>
<evidence type="ECO:0000256" key="3">
    <source>
        <dbReference type="ARBA" id="ARBA00023163"/>
    </source>
</evidence>
<protein>
    <submittedName>
        <fullName evidence="5">LacI family transcriptional regulator</fullName>
    </submittedName>
</protein>
<dbReference type="Gene3D" id="1.10.260.40">
    <property type="entry name" value="lambda repressor-like DNA-binding domains"/>
    <property type="match status" value="1"/>
</dbReference>
<gene>
    <name evidence="5" type="ORF">GCM10010102_36980</name>
</gene>
<dbReference type="AlphaFoldDB" id="A0A8H9GMS8"/>
<evidence type="ECO:0000259" key="4">
    <source>
        <dbReference type="PROSITE" id="PS50932"/>
    </source>
</evidence>
<dbReference type="InterPro" id="IPR046335">
    <property type="entry name" value="LacI/GalR-like_sensor"/>
</dbReference>
<dbReference type="Gene3D" id="3.40.50.2300">
    <property type="match status" value="2"/>
</dbReference>
<organism evidence="5 6">
    <name type="scientific">Promicromonospora citrea</name>
    <dbReference type="NCBI Taxonomy" id="43677"/>
    <lineage>
        <taxon>Bacteria</taxon>
        <taxon>Bacillati</taxon>
        <taxon>Actinomycetota</taxon>
        <taxon>Actinomycetes</taxon>
        <taxon>Micrococcales</taxon>
        <taxon>Promicromonosporaceae</taxon>
        <taxon>Promicromonospora</taxon>
    </lineage>
</organism>
<sequence length="332" mass="35441">MVTRREVAAAAGVSVRTVSNVVNGFVHVAEPTRRRVLEAVEQLGYRPSEMARSLKVGRTGLIGLMLPDLETPYFAELTRDFVEEGAARGFTVVIDQTDGDLERETSLLARAARGGLFDALVLSPIALRADDVTARLPDSPLVFLGETDVPGFDHVAIDNREAARVAVRHLVERGHRRIAAIGWRDDGNGTVELRTAGYLAALEEAGLAVPAGGMPLTGGFGRRYGAAVLHSLVDGGDPPDAVFCFSDSLALGALRAAHDAGLRVPDDLAVVGFDDAEDGRYSVPSLTSVSPDKRWIAHTAFTRIARRLAGEDMPPETLVAPFRLVVRESSGG</sequence>
<dbReference type="InterPro" id="IPR010982">
    <property type="entry name" value="Lambda_DNA-bd_dom_sf"/>
</dbReference>
<evidence type="ECO:0000313" key="5">
    <source>
        <dbReference type="EMBL" id="GGM38025.1"/>
    </source>
</evidence>
<dbReference type="RefSeq" id="WP_171104109.1">
    <property type="nucleotide sequence ID" value="NZ_BMPT01000018.1"/>
</dbReference>
<comment type="caution">
    <text evidence="5">The sequence shown here is derived from an EMBL/GenBank/DDBJ whole genome shotgun (WGS) entry which is preliminary data.</text>
</comment>
<keyword evidence="3" id="KW-0804">Transcription</keyword>
<keyword evidence="6" id="KW-1185">Reference proteome</keyword>
<dbReference type="GO" id="GO:0003700">
    <property type="term" value="F:DNA-binding transcription factor activity"/>
    <property type="evidence" value="ECO:0007669"/>
    <property type="project" value="TreeGrafter"/>
</dbReference>
<dbReference type="SUPFAM" id="SSF47413">
    <property type="entry name" value="lambda repressor-like DNA-binding domains"/>
    <property type="match status" value="1"/>
</dbReference>
<dbReference type="Pfam" id="PF13377">
    <property type="entry name" value="Peripla_BP_3"/>
    <property type="match status" value="1"/>
</dbReference>
<evidence type="ECO:0000256" key="2">
    <source>
        <dbReference type="ARBA" id="ARBA00023125"/>
    </source>
</evidence>
<dbReference type="Pfam" id="PF00356">
    <property type="entry name" value="LacI"/>
    <property type="match status" value="1"/>
</dbReference>
<dbReference type="EMBL" id="BMPT01000018">
    <property type="protein sequence ID" value="GGM38025.1"/>
    <property type="molecule type" value="Genomic_DNA"/>
</dbReference>
<dbReference type="PROSITE" id="PS50932">
    <property type="entry name" value="HTH_LACI_2"/>
    <property type="match status" value="1"/>
</dbReference>
<dbReference type="CDD" id="cd06267">
    <property type="entry name" value="PBP1_LacI_sugar_binding-like"/>
    <property type="match status" value="1"/>
</dbReference>
<dbReference type="PANTHER" id="PTHR30146">
    <property type="entry name" value="LACI-RELATED TRANSCRIPTIONAL REPRESSOR"/>
    <property type="match status" value="1"/>
</dbReference>
<proteinExistence type="predicted"/>
<dbReference type="InterPro" id="IPR000843">
    <property type="entry name" value="HTH_LacI"/>
</dbReference>
<accession>A0A8H9GMS8</accession>
<dbReference type="CDD" id="cd01392">
    <property type="entry name" value="HTH_LacI"/>
    <property type="match status" value="1"/>
</dbReference>
<name>A0A8H9GMS8_9MICO</name>
<keyword evidence="1" id="KW-0805">Transcription regulation</keyword>
<dbReference type="GO" id="GO:0000976">
    <property type="term" value="F:transcription cis-regulatory region binding"/>
    <property type="evidence" value="ECO:0007669"/>
    <property type="project" value="TreeGrafter"/>
</dbReference>
<dbReference type="Proteomes" id="UP000655589">
    <property type="component" value="Unassembled WGS sequence"/>
</dbReference>
<reference evidence="5" key="1">
    <citation type="journal article" date="2014" name="Int. J. Syst. Evol. Microbiol.">
        <title>Complete genome sequence of Corynebacterium casei LMG S-19264T (=DSM 44701T), isolated from a smear-ripened cheese.</title>
        <authorList>
            <consortium name="US DOE Joint Genome Institute (JGI-PGF)"/>
            <person name="Walter F."/>
            <person name="Albersmeier A."/>
            <person name="Kalinowski J."/>
            <person name="Ruckert C."/>
        </authorList>
    </citation>
    <scope>NUCLEOTIDE SEQUENCE</scope>
    <source>
        <strain evidence="5">JCM 3051</strain>
    </source>
</reference>
<feature type="domain" description="HTH lacI-type" evidence="4">
    <location>
        <begin position="2"/>
        <end position="56"/>
    </location>
</feature>
<dbReference type="SUPFAM" id="SSF53822">
    <property type="entry name" value="Periplasmic binding protein-like I"/>
    <property type="match status" value="1"/>
</dbReference>
<evidence type="ECO:0000313" key="6">
    <source>
        <dbReference type="Proteomes" id="UP000655589"/>
    </source>
</evidence>
<dbReference type="SMART" id="SM00354">
    <property type="entry name" value="HTH_LACI"/>
    <property type="match status" value="1"/>
</dbReference>
<keyword evidence="2" id="KW-0238">DNA-binding</keyword>
<dbReference type="InterPro" id="IPR028082">
    <property type="entry name" value="Peripla_BP_I"/>
</dbReference>
<evidence type="ECO:0000256" key="1">
    <source>
        <dbReference type="ARBA" id="ARBA00023015"/>
    </source>
</evidence>